<dbReference type="RefSeq" id="WP_228445915.1">
    <property type="nucleotide sequence ID" value="NZ_CP047045.1"/>
</dbReference>
<evidence type="ECO:0000313" key="2">
    <source>
        <dbReference type="EMBL" id="QGZ94543.1"/>
    </source>
</evidence>
<organism evidence="2 3">
    <name type="scientific">Terricaulis silvestris</name>
    <dbReference type="NCBI Taxonomy" id="2686094"/>
    <lineage>
        <taxon>Bacteria</taxon>
        <taxon>Pseudomonadati</taxon>
        <taxon>Pseudomonadota</taxon>
        <taxon>Alphaproteobacteria</taxon>
        <taxon>Caulobacterales</taxon>
        <taxon>Caulobacteraceae</taxon>
        <taxon>Terricaulis</taxon>
    </lineage>
</organism>
<feature type="chain" id="PRO_5026307407" description="Lipoprotein" evidence="1">
    <location>
        <begin position="21"/>
        <end position="222"/>
    </location>
</feature>
<dbReference type="Proteomes" id="UP000431269">
    <property type="component" value="Chromosome"/>
</dbReference>
<reference evidence="3" key="1">
    <citation type="submission" date="2019-12" db="EMBL/GenBank/DDBJ databases">
        <title>Complete genome of Terracaulis silvestris 0127_4.</title>
        <authorList>
            <person name="Vieira S."/>
            <person name="Riedel T."/>
            <person name="Sproer C."/>
            <person name="Pascual J."/>
            <person name="Boedeker C."/>
            <person name="Overmann J."/>
        </authorList>
    </citation>
    <scope>NUCLEOTIDE SEQUENCE [LARGE SCALE GENOMIC DNA]</scope>
    <source>
        <strain evidence="3">0127_4</strain>
    </source>
</reference>
<sequence>MKLRAAIVLSLAVLALGACSSRSGRTVELPGGVTPEQERAATGANNVSLFDRLTGNDPRRNVGPCPLMGVLYDTSRMVDFAQPNNERYANIEFTGEVQGVRGLCRYVDADPIRMSIEVDMAFGRGPASTAERQTYRYWVAVARRGYAPIEKVYFDVEARWDRDEQVVRYTQEIEDIIIPRANAETSGENFEVLVGFDLTAEQLAFNRAGKRFRLDAVTGAPS</sequence>
<dbReference type="KEGG" id="tsv:DSM104635_01362"/>
<keyword evidence="1" id="KW-0732">Signal</keyword>
<keyword evidence="3" id="KW-1185">Reference proteome</keyword>
<evidence type="ECO:0000313" key="3">
    <source>
        <dbReference type="Proteomes" id="UP000431269"/>
    </source>
</evidence>
<name>A0A6I6MTQ5_9CAUL</name>
<dbReference type="AlphaFoldDB" id="A0A6I6MTQ5"/>
<protein>
    <recommendedName>
        <fullName evidence="4">Lipoprotein</fullName>
    </recommendedName>
</protein>
<feature type="signal peptide" evidence="1">
    <location>
        <begin position="1"/>
        <end position="20"/>
    </location>
</feature>
<evidence type="ECO:0000256" key="1">
    <source>
        <dbReference type="SAM" id="SignalP"/>
    </source>
</evidence>
<dbReference type="EMBL" id="CP047045">
    <property type="protein sequence ID" value="QGZ94543.1"/>
    <property type="molecule type" value="Genomic_DNA"/>
</dbReference>
<gene>
    <name evidence="2" type="ORF">DSM104635_01362</name>
</gene>
<accession>A0A6I6MTQ5</accession>
<proteinExistence type="predicted"/>
<evidence type="ECO:0008006" key="4">
    <source>
        <dbReference type="Google" id="ProtNLM"/>
    </source>
</evidence>
<dbReference type="PROSITE" id="PS51257">
    <property type="entry name" value="PROKAR_LIPOPROTEIN"/>
    <property type="match status" value="1"/>
</dbReference>